<dbReference type="PROSITE" id="PS01031">
    <property type="entry name" value="SHSP"/>
    <property type="match status" value="1"/>
</dbReference>
<evidence type="ECO:0000256" key="2">
    <source>
        <dbReference type="RuleBase" id="RU003616"/>
    </source>
</evidence>
<dbReference type="OrthoDB" id="9814487at2"/>
<dbReference type="RefSeq" id="WP_130274515.1">
    <property type="nucleotide sequence ID" value="NZ_SGXG01000001.1"/>
</dbReference>
<dbReference type="Gene3D" id="2.60.40.790">
    <property type="match status" value="1"/>
</dbReference>
<evidence type="ECO:0000313" key="6">
    <source>
        <dbReference type="Proteomes" id="UP000292209"/>
    </source>
</evidence>
<dbReference type="InterPro" id="IPR002068">
    <property type="entry name" value="A-crystallin/Hsp20_dom"/>
</dbReference>
<proteinExistence type="inferred from homology"/>
<dbReference type="InterPro" id="IPR031107">
    <property type="entry name" value="Small_HSP"/>
</dbReference>
<organism evidence="4 6">
    <name type="scientific">Cecembia calidifontis</name>
    <dbReference type="NCBI Taxonomy" id="1187080"/>
    <lineage>
        <taxon>Bacteria</taxon>
        <taxon>Pseudomonadati</taxon>
        <taxon>Bacteroidota</taxon>
        <taxon>Cytophagia</taxon>
        <taxon>Cytophagales</taxon>
        <taxon>Cyclobacteriaceae</taxon>
        <taxon>Cecembia</taxon>
    </lineage>
</organism>
<evidence type="ECO:0000313" key="4">
    <source>
        <dbReference type="EMBL" id="RZS95415.1"/>
    </source>
</evidence>
<dbReference type="Pfam" id="PF00011">
    <property type="entry name" value="HSP20"/>
    <property type="match status" value="1"/>
</dbReference>
<dbReference type="SUPFAM" id="SSF49764">
    <property type="entry name" value="HSP20-like chaperones"/>
    <property type="match status" value="1"/>
</dbReference>
<keyword evidence="6" id="KW-1185">Reference proteome</keyword>
<comment type="caution">
    <text evidence="4">The sequence shown here is derived from an EMBL/GenBank/DDBJ whole genome shotgun (WGS) entry which is preliminary data.</text>
</comment>
<keyword evidence="4" id="KW-0346">Stress response</keyword>
<feature type="domain" description="SHSP" evidence="3">
    <location>
        <begin position="33"/>
        <end position="145"/>
    </location>
</feature>
<reference evidence="4 6" key="1">
    <citation type="submission" date="2019-02" db="EMBL/GenBank/DDBJ databases">
        <title>Genomic Encyclopedia of Archaeal and Bacterial Type Strains, Phase II (KMG-II): from individual species to whole genera.</title>
        <authorList>
            <person name="Goeker M."/>
        </authorList>
    </citation>
    <scope>NUCLEOTIDE SEQUENCE [LARGE SCALE GENOMIC DNA]</scope>
    <source>
        <strain evidence="4 6">DSM 21411</strain>
    </source>
</reference>
<gene>
    <name evidence="4" type="ORF">BC751_0943</name>
    <name evidence="5" type="ORF">BC751_0949</name>
</gene>
<protein>
    <submittedName>
        <fullName evidence="5">HSP20 family protein</fullName>
    </submittedName>
    <submittedName>
        <fullName evidence="4">Heat shock protein Hsp20</fullName>
    </submittedName>
</protein>
<sequence length="145" mass="16578">MDLVKWTKNIKPKFPKVVENFFGKIMGQGSAEHEEVATLPSVNISDENKAFEVAVAVPGLDKKDIKVEVQDGYLKISSEKQYEKEEKDKNWMRREFGYASFQRVFQLPQGADPEQVQAKMENGVLNIRLGKKAGYEKLTRVIEVK</sequence>
<dbReference type="PANTHER" id="PTHR11527">
    <property type="entry name" value="HEAT-SHOCK PROTEIN 20 FAMILY MEMBER"/>
    <property type="match status" value="1"/>
</dbReference>
<evidence type="ECO:0000259" key="3">
    <source>
        <dbReference type="PROSITE" id="PS01031"/>
    </source>
</evidence>
<evidence type="ECO:0000313" key="5">
    <source>
        <dbReference type="EMBL" id="RZS95419.1"/>
    </source>
</evidence>
<name>A0A4Q7P631_9BACT</name>
<dbReference type="AlphaFoldDB" id="A0A4Q7P631"/>
<dbReference type="Proteomes" id="UP000292209">
    <property type="component" value="Unassembled WGS sequence"/>
</dbReference>
<dbReference type="EMBL" id="SGXG01000001">
    <property type="protein sequence ID" value="RZS95415.1"/>
    <property type="molecule type" value="Genomic_DNA"/>
</dbReference>
<evidence type="ECO:0000256" key="1">
    <source>
        <dbReference type="PROSITE-ProRule" id="PRU00285"/>
    </source>
</evidence>
<dbReference type="CDD" id="cd06464">
    <property type="entry name" value="ACD_sHsps-like"/>
    <property type="match status" value="1"/>
</dbReference>
<dbReference type="InterPro" id="IPR008978">
    <property type="entry name" value="HSP20-like_chaperone"/>
</dbReference>
<comment type="similarity">
    <text evidence="1 2">Belongs to the small heat shock protein (HSP20) family.</text>
</comment>
<accession>A0A4Q7P631</accession>
<dbReference type="EMBL" id="SGXG01000001">
    <property type="protein sequence ID" value="RZS95419.1"/>
    <property type="molecule type" value="Genomic_DNA"/>
</dbReference>